<dbReference type="InterPro" id="IPR011050">
    <property type="entry name" value="Pectin_lyase_fold/virulence"/>
</dbReference>
<dbReference type="Pfam" id="PF03797">
    <property type="entry name" value="Autotransporter"/>
    <property type="match status" value="1"/>
</dbReference>
<comment type="caution">
    <text evidence="4">The sequence shown here is derived from an EMBL/GenBank/DDBJ whole genome shotgun (WGS) entry which is preliminary data.</text>
</comment>
<dbReference type="InterPro" id="IPR012332">
    <property type="entry name" value="Autotransporter_pectin_lyase_C"/>
</dbReference>
<dbReference type="NCBIfam" id="TIGR01414">
    <property type="entry name" value="autotrans_barl"/>
    <property type="match status" value="1"/>
</dbReference>
<accession>A0A329C7N7</accession>
<dbReference type="AlphaFoldDB" id="A0A329C7N7"/>
<dbReference type="InterPro" id="IPR043990">
    <property type="entry name" value="AC_1"/>
</dbReference>
<dbReference type="Gene3D" id="2.40.128.130">
    <property type="entry name" value="Autotransporter beta-domain"/>
    <property type="match status" value="1"/>
</dbReference>
<sequence length="986" mass="98020">MCRPGHRHAPAHLLEALSSAIGLAVLLPCESAFASCDNVNPVSGQTVTCTGSIPNPSTTSVTAAAGSTNVTVNVQTGAELDVNGNNVILVRDGSTVTNLGTLNGSGDTFDAISAQGASGGAGQNVLVNRGSITTSGVESEGMFNGAAAVTMLNDTTGVIRTSGDESAAMHDFQSPGGGTLTNNGTLATTGASSPGMAALTNNDTLVNNGTITTTGAGSYGVLANGGAVGGPGNNVIVNHGTIDVSGVNSHGLVSLDTSPGIVTNTGSVVARGAGGLGAYFGGSVTLNNLAGASIVSQQANGIVANGGGTFNNAGTISGAINAIALANAGATINNSGSIVAATSQAINAIGAFNIVIDNTGTIAGGNGRAISTDSGNDTFNWSGGTVTGSVSLGAGDDTAALTNLTDANLSGVPSVDGGTGNDLLTFDHTSASGASRFINWETVNVINGSQLTLDSQGLTLGDSGTLTGTLNVDATSTLFAGALASAVTIAPAVAGQLVTVNNAGTFDLTNGGANTQAVLVIDGNYTGLNGRLLLQSVLGGDGSPSGKLVIAQGVGAGSTTLGVTNAGGNGGATLTDGILVVQAVNGATTTASAFTLPKPLTAGAYTYYLFKGGVSAGTGDNWYLRSSLAATPSPTPTPTPPPESAAGPIAAPGTPALPAPPPAGAAPTPLYRMEVPVYAAVPVLARELGIAQIGTFHDRQGEQSLLDESGPLPAAWARVWGEHTSQTSSGGASPDFSGTISGVQVGHDLYADRSASGHRNHYGFFLGFSRAQGDVNGFALGFPDLSSGHLAINAYSLGAYWTHVGPGGWYTDAVAMGSALTLNPMSNQGIGASTHGHAVATSLEAGLPILLRANLSLEPQMQLIWQHASIDDLDDGVSNVSFHSANGFVGRLGLRLQGAFEGAGVPWQPYLRVNLWRYFNGTDSVTYAGSTVIPSNVAATAAEFGLGVIAHLSARGSLFAAASYTTNVNGEHRCSVEGNLGVRWSW</sequence>
<dbReference type="SUPFAM" id="SSF51126">
    <property type="entry name" value="Pectin lyase-like"/>
    <property type="match status" value="1"/>
</dbReference>
<dbReference type="GO" id="GO:0019867">
    <property type="term" value="C:outer membrane"/>
    <property type="evidence" value="ECO:0007669"/>
    <property type="project" value="InterPro"/>
</dbReference>
<dbReference type="Gene3D" id="2.160.20.20">
    <property type="match status" value="1"/>
</dbReference>
<name>A0A329C7N7_9BURK</name>
<feature type="signal peptide" evidence="2">
    <location>
        <begin position="1"/>
        <end position="34"/>
    </location>
</feature>
<feature type="domain" description="Autotransporter" evidence="3">
    <location>
        <begin position="708"/>
        <end position="986"/>
    </location>
</feature>
<feature type="compositionally biased region" description="Pro residues" evidence="1">
    <location>
        <begin position="633"/>
        <end position="643"/>
    </location>
</feature>
<dbReference type="CDD" id="cd01344">
    <property type="entry name" value="PL2_Passenger_AT"/>
    <property type="match status" value="1"/>
</dbReference>
<evidence type="ECO:0000313" key="5">
    <source>
        <dbReference type="Proteomes" id="UP000248918"/>
    </source>
</evidence>
<dbReference type="Pfam" id="PF18883">
    <property type="entry name" value="AC_1"/>
    <property type="match status" value="1"/>
</dbReference>
<dbReference type="RefSeq" id="WP_111932482.1">
    <property type="nucleotide sequence ID" value="NZ_CADFFP010000012.1"/>
</dbReference>
<dbReference type="PROSITE" id="PS51208">
    <property type="entry name" value="AUTOTRANSPORTER"/>
    <property type="match status" value="1"/>
</dbReference>
<evidence type="ECO:0000259" key="3">
    <source>
        <dbReference type="PROSITE" id="PS51208"/>
    </source>
</evidence>
<evidence type="ECO:0000256" key="2">
    <source>
        <dbReference type="SAM" id="SignalP"/>
    </source>
</evidence>
<evidence type="ECO:0000313" key="4">
    <source>
        <dbReference type="EMBL" id="RAS30986.1"/>
    </source>
</evidence>
<dbReference type="EMBL" id="QLTK01000009">
    <property type="protein sequence ID" value="RAS30986.1"/>
    <property type="molecule type" value="Genomic_DNA"/>
</dbReference>
<protein>
    <submittedName>
        <fullName evidence="4">Outer membrane autotransporter protein</fullName>
    </submittedName>
</protein>
<dbReference type="SUPFAM" id="SSF103515">
    <property type="entry name" value="Autotransporter"/>
    <property type="match status" value="1"/>
</dbReference>
<feature type="region of interest" description="Disordered" evidence="1">
    <location>
        <begin position="629"/>
        <end position="661"/>
    </location>
</feature>
<dbReference type="OrthoDB" id="8613300at2"/>
<feature type="compositionally biased region" description="Low complexity" evidence="1">
    <location>
        <begin position="644"/>
        <end position="654"/>
    </location>
</feature>
<dbReference type="InterPro" id="IPR006315">
    <property type="entry name" value="OM_autotransptr_brl_dom"/>
</dbReference>
<gene>
    <name evidence="4" type="ORF">BX591_109163</name>
</gene>
<organism evidence="4 5">
    <name type="scientific">Paraburkholderia bryophila</name>
    <dbReference type="NCBI Taxonomy" id="420952"/>
    <lineage>
        <taxon>Bacteria</taxon>
        <taxon>Pseudomonadati</taxon>
        <taxon>Pseudomonadota</taxon>
        <taxon>Betaproteobacteria</taxon>
        <taxon>Burkholderiales</taxon>
        <taxon>Burkholderiaceae</taxon>
        <taxon>Paraburkholderia</taxon>
    </lineage>
</organism>
<reference evidence="4 5" key="1">
    <citation type="submission" date="2018-06" db="EMBL/GenBank/DDBJ databases">
        <title>Genomic Encyclopedia of Type Strains, Phase III (KMG-III): the genomes of soil and plant-associated and newly described type strains.</title>
        <authorList>
            <person name="Whitman W."/>
        </authorList>
    </citation>
    <scope>NUCLEOTIDE SEQUENCE [LARGE SCALE GENOMIC DNA]</scope>
    <source>
        <strain evidence="4 5">LMG 23644</strain>
    </source>
</reference>
<evidence type="ECO:0000256" key="1">
    <source>
        <dbReference type="SAM" id="MobiDB-lite"/>
    </source>
</evidence>
<feature type="chain" id="PRO_5016239605" evidence="2">
    <location>
        <begin position="35"/>
        <end position="986"/>
    </location>
</feature>
<proteinExistence type="predicted"/>
<dbReference type="SMART" id="SM00869">
    <property type="entry name" value="Autotransporter"/>
    <property type="match status" value="1"/>
</dbReference>
<dbReference type="InterPro" id="IPR036709">
    <property type="entry name" value="Autotransporte_beta_dom_sf"/>
</dbReference>
<keyword evidence="2" id="KW-0732">Signal</keyword>
<dbReference type="InterPro" id="IPR005546">
    <property type="entry name" value="Autotransporte_beta"/>
</dbReference>
<dbReference type="Proteomes" id="UP000248918">
    <property type="component" value="Unassembled WGS sequence"/>
</dbReference>